<gene>
    <name evidence="1" type="ORF">UFOVP787_85</name>
</gene>
<reference evidence="1" key="1">
    <citation type="submission" date="2020-04" db="EMBL/GenBank/DDBJ databases">
        <authorList>
            <person name="Chiriac C."/>
            <person name="Salcher M."/>
            <person name="Ghai R."/>
            <person name="Kavagutti S V."/>
        </authorList>
    </citation>
    <scope>NUCLEOTIDE SEQUENCE</scope>
</reference>
<dbReference type="EMBL" id="LR796734">
    <property type="protein sequence ID" value="CAB4162669.1"/>
    <property type="molecule type" value="Genomic_DNA"/>
</dbReference>
<evidence type="ECO:0000313" key="1">
    <source>
        <dbReference type="EMBL" id="CAB4162669.1"/>
    </source>
</evidence>
<protein>
    <submittedName>
        <fullName evidence="1">Uncharacterized protein</fullName>
    </submittedName>
</protein>
<proteinExistence type="predicted"/>
<sequence>MHGNGWFWTEKAAEGESFDFFGDEVTEREACFCCYGTGVDYGETCCSCGGLGWVPVERDTETA</sequence>
<accession>A0A6J5NTE1</accession>
<name>A0A6J5NTE1_9CAUD</name>
<organism evidence="1">
    <name type="scientific">uncultured Caudovirales phage</name>
    <dbReference type="NCBI Taxonomy" id="2100421"/>
    <lineage>
        <taxon>Viruses</taxon>
        <taxon>Duplodnaviria</taxon>
        <taxon>Heunggongvirae</taxon>
        <taxon>Uroviricota</taxon>
        <taxon>Caudoviricetes</taxon>
        <taxon>Peduoviridae</taxon>
        <taxon>Maltschvirus</taxon>
        <taxon>Maltschvirus maltsch</taxon>
    </lineage>
</organism>